<name>A0ABY5NH57_9MICO</name>
<protein>
    <submittedName>
        <fullName evidence="1">Uncharacterized protein</fullName>
    </submittedName>
</protein>
<dbReference type="RefSeq" id="WP_259611023.1">
    <property type="nucleotide sequence ID" value="NZ_CP091139.2"/>
</dbReference>
<accession>A0ABY5NH57</accession>
<keyword evidence="2" id="KW-1185">Reference proteome</keyword>
<gene>
    <name evidence="1" type="ORF">L2X98_28530</name>
</gene>
<organism evidence="1 2">
    <name type="scientific">Microbacterium elymi</name>
    <dbReference type="NCBI Taxonomy" id="2909587"/>
    <lineage>
        <taxon>Bacteria</taxon>
        <taxon>Bacillati</taxon>
        <taxon>Actinomycetota</taxon>
        <taxon>Actinomycetes</taxon>
        <taxon>Micrococcales</taxon>
        <taxon>Microbacteriaceae</taxon>
        <taxon>Microbacterium</taxon>
    </lineage>
</organism>
<evidence type="ECO:0000313" key="2">
    <source>
        <dbReference type="Proteomes" id="UP001054811"/>
    </source>
</evidence>
<sequence length="59" mass="6432">MPRPAGIDDQIEWLDDGTLLYGMPNDTPGDSDVWELKADGTSAPTLLIPHAWSPAVVRE</sequence>
<dbReference type="Proteomes" id="UP001054811">
    <property type="component" value="Chromosome"/>
</dbReference>
<reference evidence="1" key="1">
    <citation type="submission" date="2022-01" db="EMBL/GenBank/DDBJ databases">
        <title>Microbacterium eymi and Microbacterium rhizovicinus sp. nov., isolated from the rhizospheric soil of Elymus tsukushiensis, a plant native to the Dokdo Islands, Republic of Korea.</title>
        <authorList>
            <person name="Hwang Y.J."/>
        </authorList>
    </citation>
    <scope>NUCLEOTIDE SEQUENCE</scope>
    <source>
        <strain evidence="1">KUDC0405</strain>
    </source>
</reference>
<dbReference type="EMBL" id="CP091139">
    <property type="protein sequence ID" value="UUT34500.1"/>
    <property type="molecule type" value="Genomic_DNA"/>
</dbReference>
<evidence type="ECO:0000313" key="1">
    <source>
        <dbReference type="EMBL" id="UUT34500.1"/>
    </source>
</evidence>
<proteinExistence type="predicted"/>